<reference evidence="2" key="1">
    <citation type="journal article" date="2003" name="Science">
        <title>Collection, Mapping, and Annotation of Over 28,000 cDNA Clones from japonica Rice.</title>
        <authorList>
            <person name="Kikuchi S."/>
            <person name="Satoh K."/>
            <person name="Nagata T."/>
            <person name="Kawagashira N."/>
            <person name="Doi K."/>
            <person name="Kishimoto N."/>
            <person name="Yazaki J."/>
            <person name="Ishikawa M."/>
            <person name="Yamada H."/>
            <person name="Ooka H."/>
            <person name="Hotta I."/>
            <person name="Kojima K."/>
            <person name="Namiki T."/>
            <person name="Ohneda E."/>
            <person name="Yahagi W."/>
            <person name="Suzuki K."/>
            <person name="Li C."/>
            <person name="Ohtsuki K."/>
            <person name="Shishiki T."/>
            <person name="Otomo Y."/>
            <person name="Murakami K."/>
            <person name="Iida Y."/>
            <person name="Sugano S."/>
            <person name="Fujimura T."/>
            <person name="Suzuki Y."/>
            <person name="Tsunoda Y."/>
            <person name="Kurosaki T."/>
            <person name="Kodama T."/>
            <person name="Masuda H."/>
            <person name="Kobayashi M."/>
            <person name="Xie Q."/>
            <person name="Lu M."/>
            <person name="Narikawa R."/>
            <person name="Sugiyama A."/>
            <person name="Mizuno K."/>
            <person name="Yokomizo S."/>
            <person name="Niikura J."/>
            <person name="Ikeda R."/>
            <person name="Ishibiki J."/>
            <person name="Kawamata M."/>
            <person name="Yoshimura A."/>
            <person name="Miura J."/>
            <person name="Kusumegi T."/>
            <person name="Oka M."/>
            <person name="Ryu R."/>
            <person name="Ueda M."/>
            <person name="Matsubara K."/>
            <person name="Kawai J."/>
            <person name="Carninci P."/>
            <person name="Adachi J."/>
            <person name="Aizawa K."/>
            <person name="Arakawa T."/>
            <person name="Fukuda S."/>
            <person name="Hara A."/>
            <person name="Hashidume W."/>
            <person name="Hayatsu N."/>
            <person name="Imotani K."/>
            <person name="Ishii Y."/>
            <person name="Itoh M."/>
            <person name="Kagawa I."/>
            <person name="Kondo S."/>
            <person name="Konno H."/>
            <person name="Miyazaki A."/>
            <person name="Osato N."/>
            <person name="Ota Y."/>
            <person name="Saito R."/>
            <person name="Sasaki D."/>
            <person name="Sato K."/>
            <person name="Shibata K."/>
            <person name="Shinagawa A."/>
            <person name="Shiraki T."/>
            <person name="Yoshino M."/>
            <person name="Hayashizaki Y."/>
        </authorList>
    </citation>
    <scope>NUCLEOTIDE SEQUENCE</scope>
</reference>
<keyword evidence="4" id="KW-1185">Reference proteome</keyword>
<dbReference type="PaxDb" id="39947-B7E6J3"/>
<dbReference type="HOGENOM" id="CLU_2175212_0_0_1"/>
<feature type="region of interest" description="Disordered" evidence="1">
    <location>
        <begin position="1"/>
        <end position="42"/>
    </location>
</feature>
<evidence type="ECO:0000313" key="4">
    <source>
        <dbReference type="Proteomes" id="UP000059680"/>
    </source>
</evidence>
<feature type="compositionally biased region" description="Basic and acidic residues" evidence="1">
    <location>
        <begin position="1"/>
        <end position="27"/>
    </location>
</feature>
<dbReference type="AlphaFoldDB" id="B7E6J3"/>
<name>B7E6J3_ORYSJ</name>
<reference evidence="3" key="3">
    <citation type="journal article" date="2013" name="Plant Cell Physiol.">
        <title>Rice Annotation Project Database (RAP-DB): an integrative and interactive database for rice genomics.</title>
        <authorList>
            <person name="Sakai H."/>
            <person name="Lee S.S."/>
            <person name="Tanaka T."/>
            <person name="Numa H."/>
            <person name="Kim J."/>
            <person name="Kawahara Y."/>
            <person name="Wakimoto H."/>
            <person name="Yang C.C."/>
            <person name="Iwamoto M."/>
            <person name="Abe T."/>
            <person name="Yamada Y."/>
            <person name="Muto A."/>
            <person name="Inokuchi H."/>
            <person name="Ikemura T."/>
            <person name="Matsumoto T."/>
            <person name="Sasaki T."/>
            <person name="Itoh T."/>
        </authorList>
    </citation>
    <scope>NUCLEOTIDE SEQUENCE</scope>
</reference>
<evidence type="ECO:0000313" key="2">
    <source>
        <dbReference type="EMBL" id="BAG87990.1"/>
    </source>
</evidence>
<sequence length="110" mass="12395">MEIDSRRDTVRPSRQEIERSREGESRRLTGGGEGEVAPLHARNREELKKLQLSPFRVATNSTNCFQDASFPIQSAATASGEITSLPRRRLFFPASSKRGSWQRSNFASLE</sequence>
<dbReference type="EMBL" id="AP014957">
    <property type="protein sequence ID" value="BAS70198.1"/>
    <property type="molecule type" value="Genomic_DNA"/>
</dbReference>
<reference evidence="3" key="5">
    <citation type="submission" date="2015-10" db="EMBL/GenBank/DDBJ databases">
        <authorList>
            <person name="Sakai H."/>
            <person name="Kawahara Y."/>
            <person name="Matsumoto T."/>
            <person name="Buell C.R."/>
            <person name="Itoh T."/>
        </authorList>
    </citation>
    <scope>NUCLEOTIDE SEQUENCE</scope>
</reference>
<reference evidence="3 4" key="4">
    <citation type="journal article" date="2013" name="Rice">
        <title>Improvement of the Oryza sativa Nipponbare reference genome using next generation sequence and optical map data.</title>
        <authorList>
            <person name="Kawahara Y."/>
            <person name="de la Bastide M."/>
            <person name="Hamilton J.P."/>
            <person name="Kanamori H."/>
            <person name="McCombie W.R."/>
            <person name="Ouyang S."/>
            <person name="Schwartz D.C."/>
            <person name="Tanaka T."/>
            <person name="Wu J."/>
            <person name="Zhou S."/>
            <person name="Childs K.L."/>
            <person name="Davidson R.M."/>
            <person name="Lin H."/>
            <person name="Quesada-Ocampo L."/>
            <person name="Vaillancourt B."/>
            <person name="Sakai H."/>
            <person name="Lee S.S."/>
            <person name="Kim J."/>
            <person name="Numa H."/>
            <person name="Itoh T."/>
            <person name="Buell C.R."/>
            <person name="Matsumoto T."/>
        </authorList>
    </citation>
    <scope>NUCLEOTIDE SEQUENCE [LARGE SCALE GENOMIC DNA]</scope>
    <source>
        <strain evidence="4">cv. Nipponbare</strain>
    </source>
</reference>
<dbReference type="Proteomes" id="UP000059680">
    <property type="component" value="Chromosome 1"/>
</dbReference>
<dbReference type="InParanoid" id="B7E6J3"/>
<organism evidence="2">
    <name type="scientific">Oryza sativa subsp. japonica</name>
    <name type="common">Rice</name>
    <dbReference type="NCBI Taxonomy" id="39947"/>
    <lineage>
        <taxon>Eukaryota</taxon>
        <taxon>Viridiplantae</taxon>
        <taxon>Streptophyta</taxon>
        <taxon>Embryophyta</taxon>
        <taxon>Tracheophyta</taxon>
        <taxon>Spermatophyta</taxon>
        <taxon>Magnoliopsida</taxon>
        <taxon>Liliopsida</taxon>
        <taxon>Poales</taxon>
        <taxon>Poaceae</taxon>
        <taxon>BOP clade</taxon>
        <taxon>Oryzoideae</taxon>
        <taxon>Oryzeae</taxon>
        <taxon>Oryzinae</taxon>
        <taxon>Oryza</taxon>
        <taxon>Oryza sativa</taxon>
    </lineage>
</organism>
<proteinExistence type="evidence at transcript level"/>
<dbReference type="Gramene" id="Os01t0128700-01">
    <property type="protein sequence ID" value="Os01t0128700-01"/>
    <property type="gene ID" value="Os01g0128700"/>
</dbReference>
<protein>
    <submittedName>
        <fullName evidence="3">Os01g0128700 protein</fullName>
    </submittedName>
    <submittedName>
        <fullName evidence="2">cDNA clone:006-310-F05, full insert sequence</fullName>
    </submittedName>
</protein>
<evidence type="ECO:0000256" key="1">
    <source>
        <dbReference type="SAM" id="MobiDB-lite"/>
    </source>
</evidence>
<dbReference type="EMBL" id="AK061534">
    <property type="protein sequence ID" value="BAG87990.1"/>
    <property type="molecule type" value="mRNA"/>
</dbReference>
<reference evidence="4" key="2">
    <citation type="journal article" date="2005" name="Nature">
        <title>The map-based sequence of the rice genome.</title>
        <authorList>
            <consortium name="International rice genome sequencing project (IRGSP)"/>
            <person name="Matsumoto T."/>
            <person name="Wu J."/>
            <person name="Kanamori H."/>
            <person name="Katayose Y."/>
            <person name="Fujisawa M."/>
            <person name="Namiki N."/>
            <person name="Mizuno H."/>
            <person name="Yamamoto K."/>
            <person name="Antonio B.A."/>
            <person name="Baba T."/>
            <person name="Sakata K."/>
            <person name="Nagamura Y."/>
            <person name="Aoki H."/>
            <person name="Arikawa K."/>
            <person name="Arita K."/>
            <person name="Bito T."/>
            <person name="Chiden Y."/>
            <person name="Fujitsuka N."/>
            <person name="Fukunaka R."/>
            <person name="Hamada M."/>
            <person name="Harada C."/>
            <person name="Hayashi A."/>
            <person name="Hijishita S."/>
            <person name="Honda M."/>
            <person name="Hosokawa S."/>
            <person name="Ichikawa Y."/>
            <person name="Idonuma A."/>
            <person name="Iijima M."/>
            <person name="Ikeda M."/>
            <person name="Ikeno M."/>
            <person name="Ito K."/>
            <person name="Ito S."/>
            <person name="Ito T."/>
            <person name="Ito Y."/>
            <person name="Ito Y."/>
            <person name="Iwabuchi A."/>
            <person name="Kamiya K."/>
            <person name="Karasawa W."/>
            <person name="Kurita K."/>
            <person name="Katagiri S."/>
            <person name="Kikuta A."/>
            <person name="Kobayashi H."/>
            <person name="Kobayashi N."/>
            <person name="Machita K."/>
            <person name="Maehara T."/>
            <person name="Masukawa M."/>
            <person name="Mizubayashi T."/>
            <person name="Mukai Y."/>
            <person name="Nagasaki H."/>
            <person name="Nagata Y."/>
            <person name="Naito S."/>
            <person name="Nakashima M."/>
            <person name="Nakama Y."/>
            <person name="Nakamichi Y."/>
            <person name="Nakamura M."/>
            <person name="Meguro A."/>
            <person name="Negishi M."/>
            <person name="Ohta I."/>
            <person name="Ohta T."/>
            <person name="Okamoto M."/>
            <person name="Ono N."/>
            <person name="Saji S."/>
            <person name="Sakaguchi M."/>
            <person name="Sakai K."/>
            <person name="Shibata M."/>
            <person name="Shimokawa T."/>
            <person name="Song J."/>
            <person name="Takazaki Y."/>
            <person name="Terasawa K."/>
            <person name="Tsugane M."/>
            <person name="Tsuji K."/>
            <person name="Ueda S."/>
            <person name="Waki K."/>
            <person name="Yamagata H."/>
            <person name="Yamamoto M."/>
            <person name="Yamamoto S."/>
            <person name="Yamane H."/>
            <person name="Yoshiki S."/>
            <person name="Yoshihara R."/>
            <person name="Yukawa K."/>
            <person name="Zhong H."/>
            <person name="Yano M."/>
            <person name="Yuan Q."/>
            <person name="Ouyang S."/>
            <person name="Liu J."/>
            <person name="Jones K.M."/>
            <person name="Gansberger K."/>
            <person name="Moffat K."/>
            <person name="Hill J."/>
            <person name="Bera J."/>
            <person name="Fadrosh D."/>
            <person name="Jin S."/>
            <person name="Johri S."/>
            <person name="Kim M."/>
            <person name="Overton L."/>
            <person name="Reardon M."/>
            <person name="Tsitrin T."/>
            <person name="Vuong H."/>
            <person name="Weaver B."/>
            <person name="Ciecko A."/>
            <person name="Tallon L."/>
            <person name="Jackson J."/>
            <person name="Pai G."/>
            <person name="Aken S.V."/>
            <person name="Utterback T."/>
            <person name="Reidmuller S."/>
            <person name="Feldblyum T."/>
            <person name="Hsiao J."/>
            <person name="Zismann V."/>
            <person name="Iobst S."/>
            <person name="de Vazeille A.R."/>
            <person name="Buell C.R."/>
            <person name="Ying K."/>
            <person name="Li Y."/>
            <person name="Lu T."/>
            <person name="Huang Y."/>
            <person name="Zhao Q."/>
            <person name="Feng Q."/>
            <person name="Zhang L."/>
            <person name="Zhu J."/>
            <person name="Weng Q."/>
            <person name="Mu J."/>
            <person name="Lu Y."/>
            <person name="Fan D."/>
            <person name="Liu Y."/>
            <person name="Guan J."/>
            <person name="Zhang Y."/>
            <person name="Yu S."/>
            <person name="Liu X."/>
            <person name="Zhang Y."/>
            <person name="Hong G."/>
            <person name="Han B."/>
            <person name="Choisne N."/>
            <person name="Demange N."/>
            <person name="Orjeda G."/>
            <person name="Samain S."/>
            <person name="Cattolico L."/>
            <person name="Pelletier E."/>
            <person name="Couloux A."/>
            <person name="Segurens B."/>
            <person name="Wincker P."/>
            <person name="D'Hont A."/>
            <person name="Scarpelli C."/>
            <person name="Weissenbach J."/>
            <person name="Salanoubat M."/>
            <person name="Quetier F."/>
            <person name="Yu Y."/>
            <person name="Kim H.R."/>
            <person name="Rambo T."/>
            <person name="Currie J."/>
            <person name="Collura K."/>
            <person name="Luo M."/>
            <person name="Yang T."/>
            <person name="Ammiraju J.S.S."/>
            <person name="Engler F."/>
            <person name="Soderlund C."/>
            <person name="Wing R.A."/>
            <person name="Palmer L.E."/>
            <person name="de la Bastide M."/>
            <person name="Spiegel L."/>
            <person name="Nascimento L."/>
            <person name="Zutavern T."/>
            <person name="O'Shaughnessy A."/>
            <person name="Dike S."/>
            <person name="Dedhia N."/>
            <person name="Preston R."/>
            <person name="Balija V."/>
            <person name="McCombie W.R."/>
            <person name="Chow T."/>
            <person name="Chen H."/>
            <person name="Chung M."/>
            <person name="Chen C."/>
            <person name="Shaw J."/>
            <person name="Wu H."/>
            <person name="Hsiao K."/>
            <person name="Chao Y."/>
            <person name="Chu M."/>
            <person name="Cheng C."/>
            <person name="Hour A."/>
            <person name="Lee P."/>
            <person name="Lin S."/>
            <person name="Lin Y."/>
            <person name="Liou J."/>
            <person name="Liu S."/>
            <person name="Hsing Y."/>
            <person name="Raghuvanshi S."/>
            <person name="Mohanty A."/>
            <person name="Bharti A.K."/>
            <person name="Gaur A."/>
            <person name="Gupta V."/>
            <person name="Kumar D."/>
            <person name="Ravi V."/>
            <person name="Vij S."/>
            <person name="Kapur A."/>
            <person name="Khurana P."/>
            <person name="Khurana P."/>
            <person name="Khurana J.P."/>
            <person name="Tyagi A.K."/>
            <person name="Gaikwad K."/>
            <person name="Singh A."/>
            <person name="Dalal V."/>
            <person name="Srivastava S."/>
            <person name="Dixit A."/>
            <person name="Pal A.K."/>
            <person name="Ghazi I.A."/>
            <person name="Yadav M."/>
            <person name="Pandit A."/>
            <person name="Bhargava A."/>
            <person name="Sureshbabu K."/>
            <person name="Batra K."/>
            <person name="Sharma T.R."/>
            <person name="Mohapatra T."/>
            <person name="Singh N.K."/>
            <person name="Messing J."/>
            <person name="Nelson A.B."/>
            <person name="Fuks G."/>
            <person name="Kavchok S."/>
            <person name="Keizer G."/>
            <person name="Linton E."/>
            <person name="Llaca V."/>
            <person name="Song R."/>
            <person name="Tanyolac B."/>
            <person name="Young S."/>
            <person name="Ho-Il K."/>
            <person name="Hahn J.H."/>
            <person name="Sangsakoo G."/>
            <person name="Vanavichit A."/>
            <person name="de Mattos Luiz.A.T."/>
            <person name="Zimmer P.D."/>
            <person name="Malone G."/>
            <person name="Dellagostin O."/>
            <person name="de Oliveira A.C."/>
            <person name="Bevan M."/>
            <person name="Bancroft I."/>
            <person name="Minx P."/>
            <person name="Cordum H."/>
            <person name="Wilson R."/>
            <person name="Cheng Z."/>
            <person name="Jin W."/>
            <person name="Jiang J."/>
            <person name="Leong S.A."/>
            <person name="Iwama H."/>
            <person name="Gojobori T."/>
            <person name="Itoh T."/>
            <person name="Niimura Y."/>
            <person name="Fujii Y."/>
            <person name="Habara T."/>
            <person name="Sakai H."/>
            <person name="Sato Y."/>
            <person name="Wilson G."/>
            <person name="Kumar K."/>
            <person name="McCouch S."/>
            <person name="Juretic N."/>
            <person name="Hoen D."/>
            <person name="Wright S."/>
            <person name="Bruskiewich R."/>
            <person name="Bureau T."/>
            <person name="Miyao A."/>
            <person name="Hirochika H."/>
            <person name="Nishikawa T."/>
            <person name="Kadowaki K."/>
            <person name="Sugiura M."/>
            <person name="Burr B."/>
            <person name="Sasaki T."/>
        </authorList>
    </citation>
    <scope>NUCLEOTIDE SEQUENCE [LARGE SCALE GENOMIC DNA]</scope>
    <source>
        <strain evidence="4">cv. Nipponbare</strain>
    </source>
</reference>
<evidence type="ECO:0000313" key="3">
    <source>
        <dbReference type="EMBL" id="BAS70198.1"/>
    </source>
</evidence>
<gene>
    <name evidence="3" type="ordered locus">Os01g0128700</name>
    <name evidence="3" type="ORF">OSNPB_010128700</name>
</gene>
<accession>B7E6J3</accession>